<dbReference type="Proteomes" id="UP000002497">
    <property type="component" value="Unassembled WGS sequence"/>
</dbReference>
<reference evidence="2" key="2">
    <citation type="submission" date="2010-03" db="EMBL/GenBank/DDBJ databases">
        <title>The genome sequence of Coccidioides posadasii strain Silveira.</title>
        <authorList>
            <consortium name="The Broad Institute Genome Sequencing Center for Infectious Disease"/>
            <person name="Neafsey D."/>
            <person name="Orbach M."/>
            <person name="Henn M.R."/>
            <person name="Cole G.T."/>
            <person name="Galgiani J."/>
            <person name="Gardner M.J."/>
            <person name="Kirkland T.N."/>
            <person name="Taylor J.W."/>
            <person name="Young S.K."/>
            <person name="Zeng Q."/>
            <person name="Koehrsen M."/>
            <person name="Alvarado L."/>
            <person name="Berlin A."/>
            <person name="Borenstein D."/>
            <person name="Chapman S.B."/>
            <person name="Chen Z."/>
            <person name="Engels R."/>
            <person name="Freedman E."/>
            <person name="Gellesch M."/>
            <person name="Goldberg J."/>
            <person name="Griggs A."/>
            <person name="Gujja S."/>
            <person name="Heilman E."/>
            <person name="Heiman D."/>
            <person name="Howarth C."/>
            <person name="Jen D."/>
            <person name="Larson L."/>
            <person name="Mehta T."/>
            <person name="Neiman D."/>
            <person name="Park D."/>
            <person name="Pearson M."/>
            <person name="Richards J."/>
            <person name="Roberts A."/>
            <person name="Saif S."/>
            <person name="Shea T."/>
            <person name="Shenoy N."/>
            <person name="Sisk P."/>
            <person name="Stolte C."/>
            <person name="Sykes S."/>
            <person name="Walk T."/>
            <person name="White J."/>
            <person name="Yandava C."/>
            <person name="Haas B."/>
            <person name="Nusbaum C."/>
            <person name="Birren B."/>
        </authorList>
    </citation>
    <scope>NUCLEOTIDE SEQUENCE [LARGE SCALE GENOMIC DNA]</scope>
    <source>
        <strain evidence="2">RMSCC 757 / Silveira</strain>
    </source>
</reference>
<reference evidence="2" key="1">
    <citation type="journal article" date="2010" name="Genome Res.">
        <title>Population genomic sequencing of Coccidioides fungi reveals recent hybridization and transposon control.</title>
        <authorList>
            <person name="Neafsey D.E."/>
            <person name="Barker B.M."/>
            <person name="Sharpton T.J."/>
            <person name="Stajich J.E."/>
            <person name="Park D.J."/>
            <person name="Whiston E."/>
            <person name="Hung C.-Y."/>
            <person name="McMahan C."/>
            <person name="White J."/>
            <person name="Sykes S."/>
            <person name="Heiman D."/>
            <person name="Young S."/>
            <person name="Zeng Q."/>
            <person name="Abouelleil A."/>
            <person name="Aftuck L."/>
            <person name="Bessette D."/>
            <person name="Brown A."/>
            <person name="FitzGerald M."/>
            <person name="Lui A."/>
            <person name="Macdonald J.P."/>
            <person name="Priest M."/>
            <person name="Orbach M.J."/>
            <person name="Galgiani J.N."/>
            <person name="Kirkland T.N."/>
            <person name="Cole G.T."/>
            <person name="Birren B.W."/>
            <person name="Henn M.R."/>
            <person name="Taylor J.W."/>
            <person name="Rounsley S.D."/>
        </authorList>
    </citation>
    <scope>NUCLEOTIDE SEQUENCE [LARGE SCALE GENOMIC DNA]</scope>
    <source>
        <strain evidence="2">RMSCC 757 / Silveira</strain>
    </source>
</reference>
<sequence>MSRSASSVMNLVSTAEFEVIAHDVRPDMTWFFCQLPLLRPLSPGADHGFVSFRIKFSTAMSRIDLLQDHQPCYSSDPSLQGALTWLHSPFINLQRLYMDTSQTESTWQFIIGLIDHSMTVKLLVTYYDTTIGLAEAHTRAEDARTHVCIHHVHICLSQYSGPGGLLSLLVHVSQGLLCMEVRVWAKVRLMMVSIDWLLETIASHNVIRPSFMGFPADQRCAARGKLLFRGSMFKHILSALATDCNQHMRSSLTHQRHVNATVNGYAFNILAGLRRVVQYLHFTEPALGPCQGM</sequence>
<accession>E9D5K4</accession>
<dbReference type="HOGENOM" id="CLU_949976_0_0_1"/>
<dbReference type="VEuPathDB" id="FungiDB:CPSG_04884"/>
<dbReference type="EMBL" id="GL636492">
    <property type="protein sequence ID" value="EFW18198.1"/>
    <property type="molecule type" value="Genomic_DNA"/>
</dbReference>
<name>E9D5K4_COCPS</name>
<organism evidence="2">
    <name type="scientific">Coccidioides posadasii (strain RMSCC 757 / Silveira)</name>
    <name type="common">Valley fever fungus</name>
    <dbReference type="NCBI Taxonomy" id="443226"/>
    <lineage>
        <taxon>Eukaryota</taxon>
        <taxon>Fungi</taxon>
        <taxon>Dikarya</taxon>
        <taxon>Ascomycota</taxon>
        <taxon>Pezizomycotina</taxon>
        <taxon>Eurotiomycetes</taxon>
        <taxon>Eurotiomycetidae</taxon>
        <taxon>Onygenales</taxon>
        <taxon>Onygenaceae</taxon>
        <taxon>Coccidioides</taxon>
    </lineage>
</organism>
<dbReference type="AlphaFoldDB" id="E9D5K4"/>
<protein>
    <submittedName>
        <fullName evidence="1">Uncharacterized protein</fullName>
    </submittedName>
</protein>
<gene>
    <name evidence="1" type="ORF">CPSG_04884</name>
</gene>
<evidence type="ECO:0000313" key="1">
    <source>
        <dbReference type="EMBL" id="EFW18198.1"/>
    </source>
</evidence>
<keyword evidence="2" id="KW-1185">Reference proteome</keyword>
<proteinExistence type="predicted"/>
<evidence type="ECO:0000313" key="2">
    <source>
        <dbReference type="Proteomes" id="UP000002497"/>
    </source>
</evidence>